<dbReference type="Proteomes" id="UP000182373">
    <property type="component" value="Chromosome"/>
</dbReference>
<accession>A0AAC9KB86</accession>
<evidence type="ECO:0008006" key="3">
    <source>
        <dbReference type="Google" id="ProtNLM"/>
    </source>
</evidence>
<dbReference type="PANTHER" id="PTHR39332:SF7">
    <property type="entry name" value="SRPBCC FAMILY PROTEIN"/>
    <property type="match status" value="1"/>
</dbReference>
<organism evidence="1 2">
    <name type="scientific">Granulibacter bethesdensis</name>
    <dbReference type="NCBI Taxonomy" id="364410"/>
    <lineage>
        <taxon>Bacteria</taxon>
        <taxon>Pseudomonadati</taxon>
        <taxon>Pseudomonadota</taxon>
        <taxon>Alphaproteobacteria</taxon>
        <taxon>Acetobacterales</taxon>
        <taxon>Acetobacteraceae</taxon>
        <taxon>Granulibacter</taxon>
    </lineage>
</organism>
<dbReference type="SUPFAM" id="SSF55961">
    <property type="entry name" value="Bet v1-like"/>
    <property type="match status" value="1"/>
</dbReference>
<dbReference type="Gene3D" id="3.30.530.20">
    <property type="match status" value="1"/>
</dbReference>
<evidence type="ECO:0000313" key="2">
    <source>
        <dbReference type="Proteomes" id="UP000182373"/>
    </source>
</evidence>
<evidence type="ECO:0000313" key="1">
    <source>
        <dbReference type="EMBL" id="APH53572.1"/>
    </source>
</evidence>
<dbReference type="InterPro" id="IPR019587">
    <property type="entry name" value="Polyketide_cyclase/dehydratase"/>
</dbReference>
<sequence length="201" mass="21989">MRVLRACVQPCCSHASQEGYSMKRRLFMGAILGVSLISPLTAHAHGPTPQKVDESVTVSAPPDKVWAIVKDFNGIGKWDSQFTAVTFKNDKDQGQERTLTLKSGKKIVEGLDFIDENAKQIGWRRVDDDVTALPVSSYNVKLTVTPDGSGSKITWDGRFYRGDTGNEPPDNLNDAAAVSAMTTMIKTGLGNLKDYINKNVK</sequence>
<proteinExistence type="predicted"/>
<reference evidence="2" key="1">
    <citation type="submission" date="2016-11" db="EMBL/GenBank/DDBJ databases">
        <title>Comparative genomic and phenotypic analysis of Granulibacter bethesdensis clinical isolates from patients with chronic granulomatous disease.</title>
        <authorList>
            <person name="Zarember K.A."/>
            <person name="Porcella S.F."/>
            <person name="Chu J."/>
            <person name="Ding L."/>
            <person name="Dahlstrom E."/>
            <person name="Barbian K."/>
            <person name="Martens C."/>
            <person name="Sykora L."/>
            <person name="Kramer S."/>
            <person name="Pettinato A.M."/>
            <person name="Hong H."/>
            <person name="Wald G."/>
            <person name="Berg L.J."/>
            <person name="Rogge L.S."/>
            <person name="Greenberg D.E."/>
            <person name="Falcone E.L."/>
            <person name="Neves J.F."/>
            <person name="Simoes M.J."/>
            <person name="Casal M."/>
            <person name="Rodriguez-Lopez F.C."/>
            <person name="Zelazny A."/>
            <person name="Gallin J.I."/>
            <person name="Holland S.M."/>
        </authorList>
    </citation>
    <scope>NUCLEOTIDE SEQUENCE [LARGE SCALE GENOMIC DNA]</scope>
    <source>
        <strain evidence="2">NIH9.1</strain>
    </source>
</reference>
<dbReference type="CDD" id="cd07821">
    <property type="entry name" value="PYR_PYL_RCAR_like"/>
    <property type="match status" value="1"/>
</dbReference>
<dbReference type="RefSeq" id="WP_253736074.1">
    <property type="nucleotide sequence ID" value="NZ_CP018191.1"/>
</dbReference>
<dbReference type="EMBL" id="CP018191">
    <property type="protein sequence ID" value="APH53572.1"/>
    <property type="molecule type" value="Genomic_DNA"/>
</dbReference>
<dbReference type="InterPro" id="IPR023393">
    <property type="entry name" value="START-like_dom_sf"/>
</dbReference>
<protein>
    <recommendedName>
        <fullName evidence="3">SRPBCC family protein</fullName>
    </recommendedName>
</protein>
<dbReference type="AlphaFoldDB" id="A0AAC9KB86"/>
<gene>
    <name evidence="1" type="ORF">GbCGDNIH9_0343</name>
</gene>
<name>A0AAC9KB86_9PROT</name>
<dbReference type="PANTHER" id="PTHR39332">
    <property type="entry name" value="BLL4707 PROTEIN"/>
    <property type="match status" value="1"/>
</dbReference>
<dbReference type="Pfam" id="PF10604">
    <property type="entry name" value="Polyketide_cyc2"/>
    <property type="match status" value="1"/>
</dbReference>